<feature type="compositionally biased region" description="Low complexity" evidence="1">
    <location>
        <begin position="300"/>
        <end position="315"/>
    </location>
</feature>
<dbReference type="EMBL" id="AP022582">
    <property type="protein sequence ID" value="BBY03368.1"/>
    <property type="molecule type" value="Genomic_DNA"/>
</dbReference>
<sequence>MSVFVQAARIIGSLTGLGQQAAGLGVSGTSGMSAEYIAGMGTSGGADLGSLVMVGVQRGVRNHFANMTQAQKYVAGNRMGGASGMKKFQQGLSIISITLTIVEMMELTIGFGEPTEGDELNVGAQQFTALSQQLKSALPDDRWEGSGSEAYAELDAALDNMAQTMASLDVQLASLVNDQAEWVTHARLGFGILKDILLAALIIELVMTVAVPAPTGPAAAKAFAIAVATLGLGVATGFLGTLTYFSVDNGKKAEALASRYTELAAGTVQTGSDAKAKVARSEATTVSSFDAISNSMSGMSALSTPSTLTSAPGAANGSEDERAPLAAQMSASEFPGDDVGQAQDKTTPDKTTPPPPATTMPTVAQLSAMSGQAAKVSSQLSQPAQLVNQAMGQLQQMVQMAQQGQGAAAPAEETATDEAALVGDVEGAGAGAGAAGAERAPVEAAVAGAEPMQPPTPVERVI</sequence>
<feature type="transmembrane region" description="Helical" evidence="2">
    <location>
        <begin position="196"/>
        <end position="216"/>
    </location>
</feature>
<gene>
    <name evidence="4" type="ORF">MSEO_38670</name>
</gene>
<dbReference type="RefSeq" id="WP_163682851.1">
    <property type="nucleotide sequence ID" value="NZ_AP022582.1"/>
</dbReference>
<evidence type="ECO:0000256" key="1">
    <source>
        <dbReference type="SAM" id="MobiDB-lite"/>
    </source>
</evidence>
<keyword evidence="2" id="KW-0472">Membrane</keyword>
<proteinExistence type="predicted"/>
<keyword evidence="2" id="KW-1133">Transmembrane helix</keyword>
<feature type="transmembrane region" description="Helical" evidence="2">
    <location>
        <begin position="222"/>
        <end position="245"/>
    </location>
</feature>
<keyword evidence="5" id="KW-1185">Reference proteome</keyword>
<protein>
    <recommendedName>
        <fullName evidence="3">ESX-1 secretion-associated protein EspA/EspE-like domain-containing protein</fullName>
    </recommendedName>
</protein>
<accession>A0A7I7P6L9</accession>
<evidence type="ECO:0000256" key="2">
    <source>
        <dbReference type="SAM" id="Phobius"/>
    </source>
</evidence>
<dbReference type="InterPro" id="IPR043796">
    <property type="entry name" value="ESX-1_EspA/EspE-like"/>
</dbReference>
<dbReference type="KEGG" id="mseo:MSEO_38670"/>
<dbReference type="Pfam" id="PF18879">
    <property type="entry name" value="EspA_EspE"/>
    <property type="match status" value="1"/>
</dbReference>
<evidence type="ECO:0000313" key="4">
    <source>
        <dbReference type="EMBL" id="BBY03368.1"/>
    </source>
</evidence>
<organism evidence="4 5">
    <name type="scientific">Mycobacterium seoulense</name>
    <dbReference type="NCBI Taxonomy" id="386911"/>
    <lineage>
        <taxon>Bacteria</taxon>
        <taxon>Bacillati</taxon>
        <taxon>Actinomycetota</taxon>
        <taxon>Actinomycetes</taxon>
        <taxon>Mycobacteriales</taxon>
        <taxon>Mycobacteriaceae</taxon>
        <taxon>Mycobacterium</taxon>
    </lineage>
</organism>
<name>A0A7I7P6L9_9MYCO</name>
<feature type="domain" description="ESX-1 secretion-associated protein EspA/EspE-like" evidence="3">
    <location>
        <begin position="109"/>
        <end position="187"/>
    </location>
</feature>
<reference evidence="4 5" key="1">
    <citation type="journal article" date="2019" name="Emerg. Microbes Infect.">
        <title>Comprehensive subspecies identification of 175 nontuberculous mycobacteria species based on 7547 genomic profiles.</title>
        <authorList>
            <person name="Matsumoto Y."/>
            <person name="Kinjo T."/>
            <person name="Motooka D."/>
            <person name="Nabeya D."/>
            <person name="Jung N."/>
            <person name="Uechi K."/>
            <person name="Horii T."/>
            <person name="Iida T."/>
            <person name="Fujita J."/>
            <person name="Nakamura S."/>
        </authorList>
    </citation>
    <scope>NUCLEOTIDE SEQUENCE [LARGE SCALE GENOMIC DNA]</scope>
    <source>
        <strain evidence="4 5">JCM 16018</strain>
    </source>
</reference>
<dbReference type="Proteomes" id="UP000466632">
    <property type="component" value="Chromosome"/>
</dbReference>
<keyword evidence="2" id="KW-0812">Transmembrane</keyword>
<dbReference type="AlphaFoldDB" id="A0A7I7P6L9"/>
<evidence type="ECO:0000313" key="5">
    <source>
        <dbReference type="Proteomes" id="UP000466632"/>
    </source>
</evidence>
<feature type="region of interest" description="Disordered" evidence="1">
    <location>
        <begin position="300"/>
        <end position="361"/>
    </location>
</feature>
<evidence type="ECO:0000259" key="3">
    <source>
        <dbReference type="Pfam" id="PF18879"/>
    </source>
</evidence>